<accession>A0A316TX00</accession>
<evidence type="ECO:0000256" key="3">
    <source>
        <dbReference type="PROSITE-ProRule" id="PRU00221"/>
    </source>
</evidence>
<keyword evidence="7" id="KW-1185">Reference proteome</keyword>
<dbReference type="Proteomes" id="UP000245942">
    <property type="component" value="Unassembled WGS sequence"/>
</dbReference>
<keyword evidence="2" id="KW-0677">Repeat</keyword>
<dbReference type="PROSITE" id="PS00678">
    <property type="entry name" value="WD_REPEATS_1"/>
    <property type="match status" value="1"/>
</dbReference>
<dbReference type="EMBL" id="KZ819339">
    <property type="protein sequence ID" value="PWN17952.1"/>
    <property type="molecule type" value="Genomic_DNA"/>
</dbReference>
<feature type="region of interest" description="Disordered" evidence="4">
    <location>
        <begin position="823"/>
        <end position="883"/>
    </location>
</feature>
<dbReference type="AlphaFoldDB" id="A0A316TX00"/>
<evidence type="ECO:0000259" key="5">
    <source>
        <dbReference type="PROSITE" id="PS50181"/>
    </source>
</evidence>
<dbReference type="PANTHER" id="PTHR19848">
    <property type="entry name" value="WD40 REPEAT PROTEIN"/>
    <property type="match status" value="1"/>
</dbReference>
<dbReference type="PROSITE" id="PS50082">
    <property type="entry name" value="WD_REPEATS_2"/>
    <property type="match status" value="4"/>
</dbReference>
<feature type="compositionally biased region" description="Low complexity" evidence="4">
    <location>
        <begin position="840"/>
        <end position="853"/>
    </location>
</feature>
<dbReference type="SMART" id="SM00256">
    <property type="entry name" value="FBOX"/>
    <property type="match status" value="1"/>
</dbReference>
<proteinExistence type="predicted"/>
<dbReference type="Gene3D" id="1.20.1280.50">
    <property type="match status" value="1"/>
</dbReference>
<dbReference type="CDD" id="cd00200">
    <property type="entry name" value="WD40"/>
    <property type="match status" value="1"/>
</dbReference>
<gene>
    <name evidence="6" type="ORF">BCV69DRAFT_89274</name>
</gene>
<protein>
    <submittedName>
        <fullName evidence="6">WD40 repeat-like protein</fullName>
    </submittedName>
</protein>
<evidence type="ECO:0000256" key="4">
    <source>
        <dbReference type="SAM" id="MobiDB-lite"/>
    </source>
</evidence>
<dbReference type="GeneID" id="37017350"/>
<feature type="compositionally biased region" description="Low complexity" evidence="4">
    <location>
        <begin position="761"/>
        <end position="772"/>
    </location>
</feature>
<dbReference type="Pfam" id="PF12937">
    <property type="entry name" value="F-box-like"/>
    <property type="match status" value="1"/>
</dbReference>
<feature type="region of interest" description="Disordered" evidence="4">
    <location>
        <begin position="265"/>
        <end position="296"/>
    </location>
</feature>
<dbReference type="SUPFAM" id="SSF81383">
    <property type="entry name" value="F-box domain"/>
    <property type="match status" value="1"/>
</dbReference>
<dbReference type="InterPro" id="IPR036322">
    <property type="entry name" value="WD40_repeat_dom_sf"/>
</dbReference>
<dbReference type="RefSeq" id="XP_025345112.1">
    <property type="nucleotide sequence ID" value="XM_025495616.1"/>
</dbReference>
<dbReference type="InterPro" id="IPR001680">
    <property type="entry name" value="WD40_rpt"/>
</dbReference>
<dbReference type="STRING" id="1684307.A0A316TX00"/>
<feature type="compositionally biased region" description="Low complexity" evidence="4">
    <location>
        <begin position="865"/>
        <end position="883"/>
    </location>
</feature>
<feature type="repeat" description="WD" evidence="3">
    <location>
        <begin position="447"/>
        <end position="477"/>
    </location>
</feature>
<dbReference type="PROSITE" id="PS50294">
    <property type="entry name" value="WD_REPEATS_REGION"/>
    <property type="match status" value="2"/>
</dbReference>
<evidence type="ECO:0000256" key="2">
    <source>
        <dbReference type="ARBA" id="ARBA00022737"/>
    </source>
</evidence>
<evidence type="ECO:0000256" key="1">
    <source>
        <dbReference type="ARBA" id="ARBA00022574"/>
    </source>
</evidence>
<feature type="compositionally biased region" description="Pro residues" evidence="4">
    <location>
        <begin position="792"/>
        <end position="802"/>
    </location>
</feature>
<feature type="repeat" description="WD" evidence="3">
    <location>
        <begin position="478"/>
        <end position="510"/>
    </location>
</feature>
<dbReference type="InterPro" id="IPR036047">
    <property type="entry name" value="F-box-like_dom_sf"/>
</dbReference>
<feature type="repeat" description="WD" evidence="3">
    <location>
        <begin position="658"/>
        <end position="691"/>
    </location>
</feature>
<dbReference type="PROSITE" id="PS50181">
    <property type="entry name" value="FBOX"/>
    <property type="match status" value="1"/>
</dbReference>
<evidence type="ECO:0000313" key="6">
    <source>
        <dbReference type="EMBL" id="PWN17952.1"/>
    </source>
</evidence>
<feature type="compositionally biased region" description="Basic and acidic residues" evidence="4">
    <location>
        <begin position="285"/>
        <end position="296"/>
    </location>
</feature>
<feature type="compositionally biased region" description="Polar residues" evidence="4">
    <location>
        <begin position="84"/>
        <end position="99"/>
    </location>
</feature>
<dbReference type="OrthoDB" id="19711at2759"/>
<organism evidence="6 7">
    <name type="scientific">Pseudomicrostroma glucosiphilum</name>
    <dbReference type="NCBI Taxonomy" id="1684307"/>
    <lineage>
        <taxon>Eukaryota</taxon>
        <taxon>Fungi</taxon>
        <taxon>Dikarya</taxon>
        <taxon>Basidiomycota</taxon>
        <taxon>Ustilaginomycotina</taxon>
        <taxon>Exobasidiomycetes</taxon>
        <taxon>Microstromatales</taxon>
        <taxon>Microstromatales incertae sedis</taxon>
        <taxon>Pseudomicrostroma</taxon>
    </lineage>
</organism>
<keyword evidence="1 3" id="KW-0853">WD repeat</keyword>
<feature type="compositionally biased region" description="Acidic residues" evidence="4">
    <location>
        <begin position="373"/>
        <end position="383"/>
    </location>
</feature>
<name>A0A316TX00_9BASI</name>
<dbReference type="SMART" id="SM00320">
    <property type="entry name" value="WD40"/>
    <property type="match status" value="6"/>
</dbReference>
<dbReference type="Pfam" id="PF00400">
    <property type="entry name" value="WD40"/>
    <property type="match status" value="4"/>
</dbReference>
<feature type="repeat" description="WD" evidence="3">
    <location>
        <begin position="631"/>
        <end position="657"/>
    </location>
</feature>
<dbReference type="InterPro" id="IPR001810">
    <property type="entry name" value="F-box_dom"/>
</dbReference>
<dbReference type="SUPFAM" id="SSF50978">
    <property type="entry name" value="WD40 repeat-like"/>
    <property type="match status" value="1"/>
</dbReference>
<dbReference type="Gene3D" id="2.130.10.10">
    <property type="entry name" value="YVTN repeat-like/Quinoprotein amine dehydrogenase"/>
    <property type="match status" value="2"/>
</dbReference>
<dbReference type="InterPro" id="IPR015943">
    <property type="entry name" value="WD40/YVTN_repeat-like_dom_sf"/>
</dbReference>
<dbReference type="PANTHER" id="PTHR19848:SF8">
    <property type="entry name" value="F-BOX AND WD REPEAT DOMAIN CONTAINING 7"/>
    <property type="match status" value="1"/>
</dbReference>
<feature type="region of interest" description="Disordered" evidence="4">
    <location>
        <begin position="746"/>
        <end position="807"/>
    </location>
</feature>
<reference evidence="6 7" key="1">
    <citation type="journal article" date="2018" name="Mol. Biol. Evol.">
        <title>Broad Genomic Sampling Reveals a Smut Pathogenic Ancestry of the Fungal Clade Ustilaginomycotina.</title>
        <authorList>
            <person name="Kijpornyongpan T."/>
            <person name="Mondo S.J."/>
            <person name="Barry K."/>
            <person name="Sandor L."/>
            <person name="Lee J."/>
            <person name="Lipzen A."/>
            <person name="Pangilinan J."/>
            <person name="LaButti K."/>
            <person name="Hainaut M."/>
            <person name="Henrissat B."/>
            <person name="Grigoriev I.V."/>
            <person name="Spatafora J.W."/>
            <person name="Aime M.C."/>
        </authorList>
    </citation>
    <scope>NUCLEOTIDE SEQUENCE [LARGE SCALE GENOMIC DNA]</scope>
    <source>
        <strain evidence="6 7">MCA 4718</strain>
    </source>
</reference>
<feature type="domain" description="F-box" evidence="5">
    <location>
        <begin position="132"/>
        <end position="179"/>
    </location>
</feature>
<dbReference type="InterPro" id="IPR019775">
    <property type="entry name" value="WD40_repeat_CS"/>
</dbReference>
<feature type="region of interest" description="Disordered" evidence="4">
    <location>
        <begin position="8"/>
        <end position="122"/>
    </location>
</feature>
<evidence type="ECO:0000313" key="7">
    <source>
        <dbReference type="Proteomes" id="UP000245942"/>
    </source>
</evidence>
<feature type="compositionally biased region" description="Polar residues" evidence="4">
    <location>
        <begin position="41"/>
        <end position="56"/>
    </location>
</feature>
<feature type="region of interest" description="Disordered" evidence="4">
    <location>
        <begin position="328"/>
        <end position="415"/>
    </location>
</feature>
<sequence length="927" mass="102740">MSFLFALSPFKALHPSSPPTSTTPQDHIENQGRRRLARSHPNCTSSNGSATFSSGGLASPFKTPSKSSSAESSMRNGDAAESSAMAQQRQKRSTSTFETDSGYEGDGNDDDRPLESGQSRRILGIGQKSTRIDFLAHLPHEVAHLIVLHLPDHLALLSVGLVSTAWRAIANDTLVWRDFFHRNPGWALREDLDVEEYLAAIDEEDLLVPSDQLAELQNMFEARAMGFEDVSGGSLYKTPTKAQRGKSRSAASQLLMATSPLKSPDFAAGPSPGQLKWSFSTPGRKRYEGHSEATEAPQERLLDRLDWRRVYAARYRLASRFGEVGWAPAPVASRSSGSKQSARTKKLKERDRQIREDWEEDEDVASAVSSRGEDEDETTDSDDPERIARREAEDESFVAAATRSPKQVGKAKSSTRVPLRPQLATFRQLGSHLDYIYCLRVFPSYRSYSPCPGQFVTGSKDHRMRVWDIQTGKCLHVIKGHQGSVLALDVDADGEVLVSGSSDRMLGIWSWFGCAEAVAAAKEGRSWSPTLLDRWDCHVPVMDVRLTPDYLVLGLKNGQVRSYTRNPNNRAEFKKCAVYKKQQCSLNDMKVQGHFVAAGFALGATELIDLRTGECVRSFQQFKGVACIEYDGDILISGASDGIIRCWKASTGQLLMVLGGHEQLPRSLFFDSKRGMLISVGYDGILNIWDVTLLIDTDLVEACALGDSWHCLGRQFQKQKRWAEEAQQRKDEDMLRIKERVEAQAALEQGTGQGRGVDSPSTSLTLASTSATRTGGISSRSKPRNTAAVFPRPHPLADPPKPYRPRWSTRLYHGRVAPAGTPAPIPAVLPASPGQRHIQGRAGTAPPGTAQPPHLRDHDEPQQPQPQQQQQQQHQIFHPQSHPNPCRLFDVAFDGKRIIVVGDLQEVSVYEFLDKGERDWLGWEIFK</sequence>